<dbReference type="OrthoDB" id="9786526at2"/>
<dbReference type="InterPro" id="IPR058163">
    <property type="entry name" value="LysR-type_TF_proteobact-type"/>
</dbReference>
<evidence type="ECO:0000313" key="7">
    <source>
        <dbReference type="Proteomes" id="UP000434209"/>
    </source>
</evidence>
<dbReference type="Pfam" id="PF00126">
    <property type="entry name" value="HTH_1"/>
    <property type="match status" value="1"/>
</dbReference>
<dbReference type="PROSITE" id="PS50931">
    <property type="entry name" value="HTH_LYSR"/>
    <property type="match status" value="1"/>
</dbReference>
<evidence type="ECO:0000256" key="2">
    <source>
        <dbReference type="ARBA" id="ARBA00023015"/>
    </source>
</evidence>
<evidence type="ECO:0000256" key="1">
    <source>
        <dbReference type="ARBA" id="ARBA00009437"/>
    </source>
</evidence>
<keyword evidence="7" id="KW-1185">Reference proteome</keyword>
<dbReference type="SUPFAM" id="SSF53850">
    <property type="entry name" value="Periplasmic binding protein-like II"/>
    <property type="match status" value="1"/>
</dbReference>
<evidence type="ECO:0000259" key="5">
    <source>
        <dbReference type="PROSITE" id="PS50931"/>
    </source>
</evidence>
<evidence type="ECO:0000313" key="6">
    <source>
        <dbReference type="EMBL" id="QGZ56464.1"/>
    </source>
</evidence>
<reference evidence="6 7" key="1">
    <citation type="submission" date="2019-12" db="EMBL/GenBank/DDBJ databases">
        <title>Paraburkholderia acidiphila 7Q-K02 sp. nov and Paraburkholderia acidisoli DHF22 sp. nov., two strains isolated from forest soil.</title>
        <authorList>
            <person name="Gao Z."/>
            <person name="Qiu L."/>
        </authorList>
    </citation>
    <scope>NUCLEOTIDE SEQUENCE [LARGE SCALE GENOMIC DNA]</scope>
    <source>
        <strain evidence="6 7">7Q-K02</strain>
    </source>
</reference>
<sequence>MDTLQNMRVFVRVVEAGSFTAAAQSLDSTTGAMSRAVSELEAHLRTRLLNRSTRRLALTPAGERYLKRCSQILADVDSAEEEASCAHERPAGALRMHSFASIGQQYVLPAISRYRALHPEVTVELTLSQRMPDLFEGSSDVSVVTASSLPNSDLVSHQLGSTYSILCASPGYVHTHGAPRSPADLSHHDCLILKSPAFPAHEWTLEGPEGSVEMQVDGPVQVNIAESLAVAIREGMGIGMLPVYAAIEGLRNGTLVRVLPQHKLQKTNVYALYPSRKFVDAKTKTWVEFLRAHLPQVIERDLALLEELTQEQLTDVAEEVALAKDAAVAAAVQKGNKASIGEAG</sequence>
<name>A0A7Z2G7Z6_9BURK</name>
<keyword evidence="3" id="KW-0238">DNA-binding</keyword>
<comment type="similarity">
    <text evidence="1">Belongs to the LysR transcriptional regulatory family.</text>
</comment>
<keyword evidence="4" id="KW-0804">Transcription</keyword>
<dbReference type="RefSeq" id="WP_158759425.1">
    <property type="nucleotide sequence ID" value="NZ_CP046910.1"/>
</dbReference>
<dbReference type="CDD" id="cd08422">
    <property type="entry name" value="PBP2_CrgA_like"/>
    <property type="match status" value="1"/>
</dbReference>
<dbReference type="EMBL" id="CP046910">
    <property type="protein sequence ID" value="QGZ56464.1"/>
    <property type="molecule type" value="Genomic_DNA"/>
</dbReference>
<feature type="domain" description="HTH lysR-type" evidence="5">
    <location>
        <begin position="1"/>
        <end position="59"/>
    </location>
</feature>
<proteinExistence type="inferred from homology"/>
<gene>
    <name evidence="6" type="ORF">FAZ97_15915</name>
</gene>
<dbReference type="InterPro" id="IPR000847">
    <property type="entry name" value="LysR_HTH_N"/>
</dbReference>
<dbReference type="Proteomes" id="UP000434209">
    <property type="component" value="Chromosome 2"/>
</dbReference>
<dbReference type="InterPro" id="IPR036390">
    <property type="entry name" value="WH_DNA-bd_sf"/>
</dbReference>
<dbReference type="GO" id="GO:0003677">
    <property type="term" value="F:DNA binding"/>
    <property type="evidence" value="ECO:0007669"/>
    <property type="project" value="UniProtKB-KW"/>
</dbReference>
<dbReference type="Gene3D" id="3.40.190.290">
    <property type="match status" value="1"/>
</dbReference>
<evidence type="ECO:0000256" key="3">
    <source>
        <dbReference type="ARBA" id="ARBA00023125"/>
    </source>
</evidence>
<accession>A0A7Z2G7Z6</accession>
<dbReference type="Pfam" id="PF03466">
    <property type="entry name" value="LysR_substrate"/>
    <property type="match status" value="1"/>
</dbReference>
<dbReference type="InterPro" id="IPR005119">
    <property type="entry name" value="LysR_subst-bd"/>
</dbReference>
<dbReference type="SUPFAM" id="SSF46785">
    <property type="entry name" value="Winged helix' DNA-binding domain"/>
    <property type="match status" value="1"/>
</dbReference>
<evidence type="ECO:0000256" key="4">
    <source>
        <dbReference type="ARBA" id="ARBA00023163"/>
    </source>
</evidence>
<dbReference type="InterPro" id="IPR036388">
    <property type="entry name" value="WH-like_DNA-bd_sf"/>
</dbReference>
<dbReference type="GO" id="GO:0003700">
    <property type="term" value="F:DNA-binding transcription factor activity"/>
    <property type="evidence" value="ECO:0007669"/>
    <property type="project" value="InterPro"/>
</dbReference>
<organism evidence="6 7">
    <name type="scientific">Paraburkholderia acidiphila</name>
    <dbReference type="NCBI Taxonomy" id="2571747"/>
    <lineage>
        <taxon>Bacteria</taxon>
        <taxon>Pseudomonadati</taxon>
        <taxon>Pseudomonadota</taxon>
        <taxon>Betaproteobacteria</taxon>
        <taxon>Burkholderiales</taxon>
        <taxon>Burkholderiaceae</taxon>
        <taxon>Paraburkholderia</taxon>
    </lineage>
</organism>
<dbReference type="Gene3D" id="1.10.10.10">
    <property type="entry name" value="Winged helix-like DNA-binding domain superfamily/Winged helix DNA-binding domain"/>
    <property type="match status" value="1"/>
</dbReference>
<keyword evidence="2" id="KW-0805">Transcription regulation</keyword>
<dbReference type="PANTHER" id="PTHR30537">
    <property type="entry name" value="HTH-TYPE TRANSCRIPTIONAL REGULATOR"/>
    <property type="match status" value="1"/>
</dbReference>
<dbReference type="FunFam" id="1.10.10.10:FF:000001">
    <property type="entry name" value="LysR family transcriptional regulator"/>
    <property type="match status" value="1"/>
</dbReference>
<dbReference type="PANTHER" id="PTHR30537:SF5">
    <property type="entry name" value="HTH-TYPE TRANSCRIPTIONAL ACTIVATOR TTDR-RELATED"/>
    <property type="match status" value="1"/>
</dbReference>
<protein>
    <submittedName>
        <fullName evidence="6">LysR family transcriptional regulator</fullName>
    </submittedName>
</protein>
<dbReference type="AlphaFoldDB" id="A0A7Z2G7Z6"/>
<dbReference type="KEGG" id="pacp:FAZ97_15915"/>